<accession>H2YAE7</accession>
<dbReference type="Proteomes" id="UP000007875">
    <property type="component" value="Unassembled WGS sequence"/>
</dbReference>
<reference evidence="2" key="3">
    <citation type="submission" date="2025-09" db="UniProtKB">
        <authorList>
            <consortium name="Ensembl"/>
        </authorList>
    </citation>
    <scope>IDENTIFICATION</scope>
</reference>
<dbReference type="STRING" id="51511.ENSCSAVP00000002295"/>
<dbReference type="AlphaFoldDB" id="H2YAE7"/>
<evidence type="ECO:0000313" key="2">
    <source>
        <dbReference type="Ensembl" id="ENSCSAVP00000002295.1"/>
    </source>
</evidence>
<reference evidence="3" key="1">
    <citation type="submission" date="2003-08" db="EMBL/GenBank/DDBJ databases">
        <authorList>
            <person name="Birren B."/>
            <person name="Nusbaum C."/>
            <person name="Abebe A."/>
            <person name="Abouelleil A."/>
            <person name="Adekoya E."/>
            <person name="Ait-zahra M."/>
            <person name="Allen N."/>
            <person name="Allen T."/>
            <person name="An P."/>
            <person name="Anderson M."/>
            <person name="Anderson S."/>
            <person name="Arachchi H."/>
            <person name="Armbruster J."/>
            <person name="Bachantsang P."/>
            <person name="Baldwin J."/>
            <person name="Barry A."/>
            <person name="Bayul T."/>
            <person name="Blitshsteyn B."/>
            <person name="Bloom T."/>
            <person name="Blye J."/>
            <person name="Boguslavskiy L."/>
            <person name="Borowsky M."/>
            <person name="Boukhgalter B."/>
            <person name="Brunache A."/>
            <person name="Butler J."/>
            <person name="Calixte N."/>
            <person name="Calvo S."/>
            <person name="Camarata J."/>
            <person name="Campo K."/>
            <person name="Chang J."/>
            <person name="Cheshatsang Y."/>
            <person name="Citroen M."/>
            <person name="Collymore A."/>
            <person name="Considine T."/>
            <person name="Cook A."/>
            <person name="Cooke P."/>
            <person name="Corum B."/>
            <person name="Cuomo C."/>
            <person name="David R."/>
            <person name="Dawoe T."/>
            <person name="Degray S."/>
            <person name="Dodge S."/>
            <person name="Dooley K."/>
            <person name="Dorje P."/>
            <person name="Dorjee K."/>
            <person name="Dorris L."/>
            <person name="Duffey N."/>
            <person name="Dupes A."/>
            <person name="Elkins T."/>
            <person name="Engels R."/>
            <person name="Erickson J."/>
            <person name="Farina A."/>
            <person name="Faro S."/>
            <person name="Ferreira P."/>
            <person name="Fischer H."/>
            <person name="Fitzgerald M."/>
            <person name="Foley K."/>
            <person name="Gage D."/>
            <person name="Galagan J."/>
            <person name="Gearin G."/>
            <person name="Gnerre S."/>
            <person name="Gnirke A."/>
            <person name="Goyette A."/>
            <person name="Graham J."/>
            <person name="Grandbois E."/>
            <person name="Gyaltsen K."/>
            <person name="Hafez N."/>
            <person name="Hagopian D."/>
            <person name="Hagos B."/>
            <person name="Hall J."/>
            <person name="Hatcher B."/>
            <person name="Heller A."/>
            <person name="Higgins H."/>
            <person name="Honan T."/>
            <person name="Horn A."/>
            <person name="Houde N."/>
            <person name="Hughes L."/>
            <person name="Hulme W."/>
            <person name="Husby E."/>
            <person name="Iliev I."/>
            <person name="Jaffe D."/>
            <person name="Jones C."/>
            <person name="Kamal M."/>
            <person name="Kamat A."/>
            <person name="Kamvysselis M."/>
            <person name="Karlsson E."/>
            <person name="Kells C."/>
            <person name="Kieu A."/>
            <person name="Kisner P."/>
            <person name="Kodira C."/>
            <person name="Kulbokas E."/>
            <person name="Labutti K."/>
            <person name="Lama D."/>
            <person name="Landers T."/>
            <person name="Leger J."/>
            <person name="Levine S."/>
            <person name="Lewis D."/>
            <person name="Lewis T."/>
            <person name="Lindblad-toh K."/>
            <person name="Liu X."/>
            <person name="Lokyitsang T."/>
            <person name="Lokyitsang Y."/>
            <person name="Lucien O."/>
            <person name="Lui A."/>
            <person name="Ma L.J."/>
            <person name="Mabbitt R."/>
            <person name="Macdonald J."/>
            <person name="Maclean C."/>
            <person name="Major J."/>
            <person name="Manning J."/>
            <person name="Marabella R."/>
            <person name="Maru K."/>
            <person name="Matthews C."/>
            <person name="Mauceli E."/>
            <person name="Mccarthy M."/>
            <person name="Mcdonough S."/>
            <person name="Mcghee T."/>
            <person name="Meldrim J."/>
            <person name="Meneus L."/>
            <person name="Mesirov J."/>
            <person name="Mihalev A."/>
            <person name="Mihova T."/>
            <person name="Mikkelsen T."/>
            <person name="Mlenga V."/>
            <person name="Moru K."/>
            <person name="Mozes J."/>
            <person name="Mulrain L."/>
            <person name="Munson G."/>
            <person name="Naylor J."/>
            <person name="Newes C."/>
            <person name="Nguyen C."/>
            <person name="Nguyen N."/>
            <person name="Nguyen T."/>
            <person name="Nicol R."/>
            <person name="Nielsen C."/>
            <person name="Nizzari M."/>
            <person name="Norbu C."/>
            <person name="Norbu N."/>
            <person name="O'donnell P."/>
            <person name="Okoawo O."/>
            <person name="O'leary S."/>
            <person name="Omotosho B."/>
            <person name="O'neill K."/>
            <person name="Osman S."/>
            <person name="Parker S."/>
            <person name="Perrin D."/>
            <person name="Phunkhang P."/>
            <person name="Piqani B."/>
            <person name="Purcell S."/>
            <person name="Rachupka T."/>
            <person name="Ramasamy U."/>
            <person name="Rameau R."/>
            <person name="Ray V."/>
            <person name="Raymond C."/>
            <person name="Retta R."/>
            <person name="Richardson S."/>
            <person name="Rise C."/>
            <person name="Rodriguez J."/>
            <person name="Rogers J."/>
            <person name="Rogov P."/>
            <person name="Rutman M."/>
            <person name="Schupbach R."/>
            <person name="Seaman C."/>
            <person name="Settipalli S."/>
            <person name="Sharpe T."/>
            <person name="Sheridan J."/>
            <person name="Sherpa N."/>
            <person name="Shi J."/>
            <person name="Smirnov S."/>
            <person name="Smith C."/>
            <person name="Sougnez C."/>
            <person name="Spencer B."/>
            <person name="Stalker J."/>
            <person name="Stange-thomann N."/>
            <person name="Stavropoulos S."/>
            <person name="Stetson K."/>
            <person name="Stone C."/>
            <person name="Stone S."/>
            <person name="Stubbs M."/>
            <person name="Talamas J."/>
            <person name="Tchuinga P."/>
            <person name="Tenzing P."/>
            <person name="Tesfaye S."/>
            <person name="Theodore J."/>
            <person name="Thoulutsang Y."/>
            <person name="Topham K."/>
            <person name="Towey S."/>
            <person name="Tsamla T."/>
            <person name="Tsomo N."/>
            <person name="Vallee D."/>
            <person name="Vassiliev H."/>
            <person name="Venkataraman V."/>
            <person name="Vinson J."/>
            <person name="Vo A."/>
            <person name="Wade C."/>
            <person name="Wang S."/>
            <person name="Wangchuk T."/>
            <person name="Wangdi T."/>
            <person name="Whittaker C."/>
            <person name="Wilkinson J."/>
            <person name="Wu Y."/>
            <person name="Wyman D."/>
            <person name="Yadav S."/>
            <person name="Yang S."/>
            <person name="Yang X."/>
            <person name="Yeager S."/>
            <person name="Yee E."/>
            <person name="Young G."/>
            <person name="Zainoun J."/>
            <person name="Zembeck L."/>
            <person name="Zimmer A."/>
            <person name="Zody M."/>
            <person name="Lander E."/>
        </authorList>
    </citation>
    <scope>NUCLEOTIDE SEQUENCE [LARGE SCALE GENOMIC DNA]</scope>
</reference>
<dbReference type="GeneTree" id="ENSGT00510000047831"/>
<dbReference type="OMA" id="VDPSAIC"/>
<sequence length="268" mass="30934">MAKSNMNCVSESITKFAEQSGLAPEHVTIKFDSLAEESDSFYEALEHLVWSLQDILDRRKPATNHNNENAENLQVDPGYVQITASKEQLDKRIAAFISQAQNLVDEQNVHEFAYQSKLTSVEKEDQYGCARTNAVYRRPANRMHMQVSKVENQEGPQTQIDSQGNWLATNIKPEPQFDYYAPHGVQERLRNLEQHVGIKSSTVPKEVYARLRTLEERVLELEATSPEYFDTHETSSNRSRNPSKDESQFTIDEIDDRIRYLKRKLIKK</sequence>
<protein>
    <recommendedName>
        <fullName evidence="4">MAP3K12-binding inhibitory protein 1</fullName>
    </recommendedName>
</protein>
<keyword evidence="3" id="KW-1185">Reference proteome</keyword>
<dbReference type="Ensembl" id="ENSCSAVT00000002333.1">
    <property type="protein sequence ID" value="ENSCSAVP00000002295.1"/>
    <property type="gene ID" value="ENSCSAVG00000001341.1"/>
</dbReference>
<reference evidence="2" key="2">
    <citation type="submission" date="2025-08" db="UniProtKB">
        <authorList>
            <consortium name="Ensembl"/>
        </authorList>
    </citation>
    <scope>IDENTIFICATION</scope>
</reference>
<evidence type="ECO:0008006" key="4">
    <source>
        <dbReference type="Google" id="ProtNLM"/>
    </source>
</evidence>
<dbReference type="eggNOG" id="ENOG502R8QG">
    <property type="taxonomic scope" value="Eukaryota"/>
</dbReference>
<evidence type="ECO:0000256" key="1">
    <source>
        <dbReference type="SAM" id="MobiDB-lite"/>
    </source>
</evidence>
<organism evidence="2 3">
    <name type="scientific">Ciona savignyi</name>
    <name type="common">Pacific transparent sea squirt</name>
    <dbReference type="NCBI Taxonomy" id="51511"/>
    <lineage>
        <taxon>Eukaryota</taxon>
        <taxon>Metazoa</taxon>
        <taxon>Chordata</taxon>
        <taxon>Tunicata</taxon>
        <taxon>Ascidiacea</taxon>
        <taxon>Phlebobranchia</taxon>
        <taxon>Cionidae</taxon>
        <taxon>Ciona</taxon>
    </lineage>
</organism>
<name>H2YAE7_CIOSA</name>
<proteinExistence type="predicted"/>
<dbReference type="FunCoup" id="H2YAE7">
    <property type="interactions" value="17"/>
</dbReference>
<dbReference type="InParanoid" id="H2YAE7"/>
<feature type="region of interest" description="Disordered" evidence="1">
    <location>
        <begin position="225"/>
        <end position="248"/>
    </location>
</feature>
<evidence type="ECO:0000313" key="3">
    <source>
        <dbReference type="Proteomes" id="UP000007875"/>
    </source>
</evidence>
<dbReference type="HOGENOM" id="CLU_990306_0_0_1"/>